<dbReference type="GO" id="GO:0016020">
    <property type="term" value="C:membrane"/>
    <property type="evidence" value="ECO:0007669"/>
    <property type="project" value="TreeGrafter"/>
</dbReference>
<evidence type="ECO:0000313" key="6">
    <source>
        <dbReference type="Proteomes" id="UP000549971"/>
    </source>
</evidence>
<feature type="domain" description="Ketoreductase" evidence="4">
    <location>
        <begin position="31"/>
        <end position="215"/>
    </location>
</feature>
<evidence type="ECO:0000313" key="5">
    <source>
        <dbReference type="EMBL" id="MBB5836747.1"/>
    </source>
</evidence>
<dbReference type="PRINTS" id="PR00080">
    <property type="entry name" value="SDRFAMILY"/>
</dbReference>
<dbReference type="Pfam" id="PF00106">
    <property type="entry name" value="adh_short"/>
    <property type="match status" value="1"/>
</dbReference>
<comment type="similarity">
    <text evidence="1 3">Belongs to the short-chain dehydrogenases/reductases (SDR) family.</text>
</comment>
<dbReference type="InterPro" id="IPR036291">
    <property type="entry name" value="NAD(P)-bd_dom_sf"/>
</dbReference>
<dbReference type="EMBL" id="JACHMY010000001">
    <property type="protein sequence ID" value="MBB5836747.1"/>
    <property type="molecule type" value="Genomic_DNA"/>
</dbReference>
<sequence length="281" mass="30166">MSVTHDIYRLVLGPSWSRAAPARLEAAVDGRVVLVTGASSGIGARTAELLARAGAHVLLTARRLDRLQELADRITATGGRATPYGVDLTDPDAVDRLVAEVLADHGRVDAVISNAGKSIRRSLTATEGRFHDVTRTDGVNYLGPARLLSGLLPGMRARGTGHIVNVSSLNVDLPVAHWAAYSASKAAFETWLRCVAPEIRRDGVVVTSIHFPLVHTPMSAPTYSPRLPGLTAEAAAEVIARALVHRPRLLVPWWVRPAAVLTTLAQGPYEAVQSQVLRWSR</sequence>
<name>A0A7W9MUZ9_9ACTN</name>
<dbReference type="Gene3D" id="3.40.50.720">
    <property type="entry name" value="NAD(P)-binding Rossmann-like Domain"/>
    <property type="match status" value="1"/>
</dbReference>
<dbReference type="SUPFAM" id="SSF51735">
    <property type="entry name" value="NAD(P)-binding Rossmann-fold domains"/>
    <property type="match status" value="1"/>
</dbReference>
<dbReference type="AlphaFoldDB" id="A0A7W9MUZ9"/>
<keyword evidence="6" id="KW-1185">Reference proteome</keyword>
<keyword evidence="2" id="KW-0560">Oxidoreductase</keyword>
<proteinExistence type="inferred from homology"/>
<evidence type="ECO:0000256" key="1">
    <source>
        <dbReference type="ARBA" id="ARBA00006484"/>
    </source>
</evidence>
<evidence type="ECO:0000256" key="2">
    <source>
        <dbReference type="ARBA" id="ARBA00023002"/>
    </source>
</evidence>
<dbReference type="GO" id="GO:0016491">
    <property type="term" value="F:oxidoreductase activity"/>
    <property type="evidence" value="ECO:0007669"/>
    <property type="project" value="UniProtKB-KW"/>
</dbReference>
<dbReference type="RefSeq" id="WP_184796226.1">
    <property type="nucleotide sequence ID" value="NZ_JACHMY010000001.1"/>
</dbReference>
<dbReference type="InterPro" id="IPR057326">
    <property type="entry name" value="KR_dom"/>
</dbReference>
<dbReference type="InterPro" id="IPR002347">
    <property type="entry name" value="SDR_fam"/>
</dbReference>
<comment type="caution">
    <text evidence="5">The sequence shown here is derived from an EMBL/GenBank/DDBJ whole genome shotgun (WGS) entry which is preliminary data.</text>
</comment>
<protein>
    <submittedName>
        <fullName evidence="5">NAD(P)-dependent dehydrogenase (Short-subunit alcohol dehydrogenase family)</fullName>
    </submittedName>
</protein>
<evidence type="ECO:0000256" key="3">
    <source>
        <dbReference type="RuleBase" id="RU000363"/>
    </source>
</evidence>
<organism evidence="5 6">
    <name type="scientific">Kribbella italica</name>
    <dbReference type="NCBI Taxonomy" id="1540520"/>
    <lineage>
        <taxon>Bacteria</taxon>
        <taxon>Bacillati</taxon>
        <taxon>Actinomycetota</taxon>
        <taxon>Actinomycetes</taxon>
        <taxon>Propionibacteriales</taxon>
        <taxon>Kribbellaceae</taxon>
        <taxon>Kribbella</taxon>
    </lineage>
</organism>
<dbReference type="PRINTS" id="PR00081">
    <property type="entry name" value="GDHRDH"/>
</dbReference>
<dbReference type="SMART" id="SM00822">
    <property type="entry name" value="PKS_KR"/>
    <property type="match status" value="1"/>
</dbReference>
<dbReference type="PANTHER" id="PTHR44196:SF1">
    <property type="entry name" value="DEHYDROGENASE_REDUCTASE SDR FAMILY MEMBER 7B"/>
    <property type="match status" value="1"/>
</dbReference>
<accession>A0A7W9MUZ9</accession>
<evidence type="ECO:0000259" key="4">
    <source>
        <dbReference type="SMART" id="SM00822"/>
    </source>
</evidence>
<dbReference type="Proteomes" id="UP000549971">
    <property type="component" value="Unassembled WGS sequence"/>
</dbReference>
<reference evidence="5 6" key="1">
    <citation type="submission" date="2020-08" db="EMBL/GenBank/DDBJ databases">
        <title>Sequencing the genomes of 1000 actinobacteria strains.</title>
        <authorList>
            <person name="Klenk H.-P."/>
        </authorList>
    </citation>
    <scope>NUCLEOTIDE SEQUENCE [LARGE SCALE GENOMIC DNA]</scope>
    <source>
        <strain evidence="5 6">DSM 28967</strain>
    </source>
</reference>
<gene>
    <name evidence="5" type="ORF">HDA39_003481</name>
</gene>
<dbReference type="PANTHER" id="PTHR44196">
    <property type="entry name" value="DEHYDROGENASE/REDUCTASE SDR FAMILY MEMBER 7B"/>
    <property type="match status" value="1"/>
</dbReference>
<dbReference type="CDD" id="cd05233">
    <property type="entry name" value="SDR_c"/>
    <property type="match status" value="1"/>
</dbReference>